<proteinExistence type="predicted"/>
<keyword evidence="3" id="KW-1185">Reference proteome</keyword>
<dbReference type="GO" id="GO:0006508">
    <property type="term" value="P:proteolysis"/>
    <property type="evidence" value="ECO:0007669"/>
    <property type="project" value="InterPro"/>
</dbReference>
<accession>A0A9X3X4J7</accession>
<dbReference type="GO" id="GO:0004222">
    <property type="term" value="F:metalloendopeptidase activity"/>
    <property type="evidence" value="ECO:0007669"/>
    <property type="project" value="InterPro"/>
</dbReference>
<organism evidence="2 3">
    <name type="scientific">Polyangium jinanense</name>
    <dbReference type="NCBI Taxonomy" id="2829994"/>
    <lineage>
        <taxon>Bacteria</taxon>
        <taxon>Pseudomonadati</taxon>
        <taxon>Myxococcota</taxon>
        <taxon>Polyangia</taxon>
        <taxon>Polyangiales</taxon>
        <taxon>Polyangiaceae</taxon>
        <taxon>Polyangium</taxon>
    </lineage>
</organism>
<dbReference type="AlphaFoldDB" id="A0A9X3X4J7"/>
<evidence type="ECO:0000313" key="2">
    <source>
        <dbReference type="EMBL" id="MDC3982410.1"/>
    </source>
</evidence>
<gene>
    <name evidence="2" type="ORF">KEG57_17980</name>
</gene>
<dbReference type="SUPFAM" id="SSF140990">
    <property type="entry name" value="FtsH protease domain-like"/>
    <property type="match status" value="1"/>
</dbReference>
<reference evidence="2 3" key="1">
    <citation type="submission" date="2021-04" db="EMBL/GenBank/DDBJ databases">
        <title>Genome analysis of Polyangium sp.</title>
        <authorList>
            <person name="Li Y."/>
            <person name="Wang J."/>
        </authorList>
    </citation>
    <scope>NUCLEOTIDE SEQUENCE [LARGE SCALE GENOMIC DNA]</scope>
    <source>
        <strain evidence="2 3">SDU14</strain>
    </source>
</reference>
<dbReference type="RefSeq" id="WP_272458656.1">
    <property type="nucleotide sequence ID" value="NZ_JAGTJJ010000008.1"/>
</dbReference>
<dbReference type="PROSITE" id="PS50800">
    <property type="entry name" value="SAP"/>
    <property type="match status" value="1"/>
</dbReference>
<dbReference type="EMBL" id="JAGTJJ010000008">
    <property type="protein sequence ID" value="MDC3982410.1"/>
    <property type="molecule type" value="Genomic_DNA"/>
</dbReference>
<dbReference type="GO" id="GO:0005524">
    <property type="term" value="F:ATP binding"/>
    <property type="evidence" value="ECO:0007669"/>
    <property type="project" value="InterPro"/>
</dbReference>
<dbReference type="Gene3D" id="1.20.58.760">
    <property type="entry name" value="Peptidase M41"/>
    <property type="match status" value="1"/>
</dbReference>
<dbReference type="Proteomes" id="UP001151081">
    <property type="component" value="Unassembled WGS sequence"/>
</dbReference>
<dbReference type="InterPro" id="IPR037219">
    <property type="entry name" value="Peptidase_M41-like"/>
</dbReference>
<comment type="caution">
    <text evidence="2">The sequence shown here is derived from an EMBL/GenBank/DDBJ whole genome shotgun (WGS) entry which is preliminary data.</text>
</comment>
<feature type="domain" description="SAP" evidence="1">
    <location>
        <begin position="15"/>
        <end position="49"/>
    </location>
</feature>
<name>A0A9X3X4J7_9BACT</name>
<protein>
    <recommendedName>
        <fullName evidence="1">SAP domain-containing protein</fullName>
    </recommendedName>
</protein>
<evidence type="ECO:0000313" key="3">
    <source>
        <dbReference type="Proteomes" id="UP001151081"/>
    </source>
</evidence>
<sequence length="247" mass="26550">MEQLGALCDSFDSVLMKLKKNELKSMCAAAGLGDGGTKLELVLRLRGSEVHATTPEDELWRTAVHEAGHILLYELYDIGYSEASLSPECADVAGSVTASIGSNVLSNMSTAAELREFAQRVVMAAVGGLAAERIVCRTDNAGILAGAHSDTAQASQILGALTIPSENPERERRAWLQWLLARTASVIRLNLEPLEAVARELLRCGKLSRAQVQDVLAGHQLQDGDLTQESIRSLAAGRYEDSPEKPL</sequence>
<evidence type="ECO:0000259" key="1">
    <source>
        <dbReference type="PROSITE" id="PS50800"/>
    </source>
</evidence>
<dbReference type="GO" id="GO:0004176">
    <property type="term" value="F:ATP-dependent peptidase activity"/>
    <property type="evidence" value="ECO:0007669"/>
    <property type="project" value="InterPro"/>
</dbReference>
<dbReference type="InterPro" id="IPR003034">
    <property type="entry name" value="SAP_dom"/>
</dbReference>